<reference evidence="3" key="1">
    <citation type="submission" date="2015-10" db="EMBL/GenBank/DDBJ databases">
        <authorList>
            <person name="Gilbert D.G."/>
        </authorList>
    </citation>
    <scope>NUCLEOTIDE SEQUENCE</scope>
    <source>
        <strain evidence="3">Phyl III-seqv23</strain>
    </source>
</reference>
<sequence length="96" mass="10687">MSSRAIRARWARAHLRIGAKVSYRGLDGLDRCCRVYSGIGVSIEADNSVRMFEVLQAYRVGAASSSHRVKAVRFLRIELARDPLVGWCIAVTPWPG</sequence>
<reference evidence="1" key="2">
    <citation type="submission" date="2018-01" db="EMBL/GenBank/DDBJ databases">
        <title>Ralstonia pseudosolanacearum P824 infects blueberry.</title>
        <authorList>
            <person name="Bocsanczy A.M."/>
            <person name="Norman D.J."/>
        </authorList>
    </citation>
    <scope>NUCLEOTIDE SEQUENCE</scope>
    <source>
        <strain evidence="1">P824</strain>
    </source>
</reference>
<dbReference type="Proteomes" id="UP000262427">
    <property type="component" value="Chromosome MP"/>
</dbReference>
<reference evidence="4" key="3">
    <citation type="submission" date="2018-01" db="EMBL/GenBank/DDBJ databases">
        <title>Raltonia solanacearum P824 infects blueberry.</title>
        <authorList>
            <person name="Bocsanczy A.M."/>
            <person name="Norman D.J."/>
        </authorList>
    </citation>
    <scope>NUCLEOTIDE SEQUENCE [LARGE SCALE GENOMIC DNA]</scope>
    <source>
        <strain evidence="4">P824</strain>
    </source>
</reference>
<proteinExistence type="predicted"/>
<name>A0A0S4V5K5_RALSL</name>
<accession>A0A0S4V5K5</accession>
<dbReference type="AlphaFoldDB" id="A0A0S4V5K5"/>
<evidence type="ECO:0000313" key="3">
    <source>
        <dbReference type="EMBL" id="CUV29899.1"/>
    </source>
</evidence>
<dbReference type="EMBL" id="CP025742">
    <property type="protein sequence ID" value="AYA48987.1"/>
    <property type="molecule type" value="Genomic_DNA"/>
</dbReference>
<gene>
    <name evidence="2" type="ORF">PSS4_v1_620013</name>
    <name evidence="1" type="ORF">RSP824_21540</name>
    <name evidence="3" type="ORF">RUN1985_v1_530041</name>
</gene>
<evidence type="ECO:0000313" key="1">
    <source>
        <dbReference type="EMBL" id="AYA48987.1"/>
    </source>
</evidence>
<dbReference type="EMBL" id="LN899821">
    <property type="protein sequence ID" value="CUV18432.1"/>
    <property type="molecule type" value="Genomic_DNA"/>
</dbReference>
<evidence type="ECO:0000313" key="4">
    <source>
        <dbReference type="Proteomes" id="UP000262427"/>
    </source>
</evidence>
<organism evidence="3">
    <name type="scientific">Ralstonia solanacearum</name>
    <name type="common">Pseudomonas solanacearum</name>
    <dbReference type="NCBI Taxonomy" id="305"/>
    <lineage>
        <taxon>Bacteria</taxon>
        <taxon>Pseudomonadati</taxon>
        <taxon>Pseudomonadota</taxon>
        <taxon>Betaproteobacteria</taxon>
        <taxon>Burkholderiales</taxon>
        <taxon>Burkholderiaceae</taxon>
        <taxon>Ralstonia</taxon>
        <taxon>Ralstonia solanacearum species complex</taxon>
    </lineage>
</organism>
<dbReference type="EMBL" id="LN899824">
    <property type="protein sequence ID" value="CUV29899.1"/>
    <property type="molecule type" value="Genomic_DNA"/>
</dbReference>
<protein>
    <submittedName>
        <fullName evidence="3">Uncharacterized protein</fullName>
    </submittedName>
</protein>
<evidence type="ECO:0000313" key="2">
    <source>
        <dbReference type="EMBL" id="CUV18432.1"/>
    </source>
</evidence>